<reference evidence="3 4" key="1">
    <citation type="submission" date="2019-04" db="EMBL/GenBank/DDBJ databases">
        <title>Annotation for the trematode Fasciola gigantica.</title>
        <authorList>
            <person name="Choi Y.-J."/>
        </authorList>
    </citation>
    <scope>NUCLEOTIDE SEQUENCE [LARGE SCALE GENOMIC DNA]</scope>
    <source>
        <strain evidence="3">Uganda_cow_1</strain>
    </source>
</reference>
<feature type="signal peptide" evidence="1">
    <location>
        <begin position="1"/>
        <end position="24"/>
    </location>
</feature>
<dbReference type="InterPro" id="IPR014044">
    <property type="entry name" value="CAP_dom"/>
</dbReference>
<sequence length="193" mass="22048">MKKGILLVITLYELLIVSNFVVNGRPSENDALNKFMLQKHNELRSNLTKCNVRGQPPPVEMPMLRYDQELADLAQQWVDQCKIGYDPDGIPTTSSWKNDVGQNWIGFYSFQKGTIRNWQTWLNNGWINAKLVMRFPRQAHGEIMSARTGLELIDFRQPLICGLLSTSITTTIGILAVKSAVITLRWFGQVHEQ</sequence>
<comment type="caution">
    <text evidence="3">The sequence shown here is derived from an EMBL/GenBank/DDBJ whole genome shotgun (WGS) entry which is preliminary data.</text>
</comment>
<dbReference type="SUPFAM" id="SSF55797">
    <property type="entry name" value="PR-1-like"/>
    <property type="match status" value="1"/>
</dbReference>
<organism evidence="3 4">
    <name type="scientific">Fasciola gigantica</name>
    <name type="common">Giant liver fluke</name>
    <dbReference type="NCBI Taxonomy" id="46835"/>
    <lineage>
        <taxon>Eukaryota</taxon>
        <taxon>Metazoa</taxon>
        <taxon>Spiralia</taxon>
        <taxon>Lophotrochozoa</taxon>
        <taxon>Platyhelminthes</taxon>
        <taxon>Trematoda</taxon>
        <taxon>Digenea</taxon>
        <taxon>Plagiorchiida</taxon>
        <taxon>Echinostomata</taxon>
        <taxon>Echinostomatoidea</taxon>
        <taxon>Fasciolidae</taxon>
        <taxon>Fasciola</taxon>
    </lineage>
</organism>
<evidence type="ECO:0000313" key="3">
    <source>
        <dbReference type="EMBL" id="TPP60190.1"/>
    </source>
</evidence>
<dbReference type="Pfam" id="PF00188">
    <property type="entry name" value="CAP"/>
    <property type="match status" value="1"/>
</dbReference>
<proteinExistence type="predicted"/>
<keyword evidence="1" id="KW-0732">Signal</keyword>
<feature type="chain" id="PRO_5021421753" description="SCP domain-containing protein" evidence="1">
    <location>
        <begin position="25"/>
        <end position="193"/>
    </location>
</feature>
<dbReference type="AlphaFoldDB" id="A0A504YQX5"/>
<evidence type="ECO:0000256" key="1">
    <source>
        <dbReference type="SAM" id="SignalP"/>
    </source>
</evidence>
<accession>A0A504YQX5</accession>
<dbReference type="OrthoDB" id="737510at2759"/>
<evidence type="ECO:0000259" key="2">
    <source>
        <dbReference type="Pfam" id="PF00188"/>
    </source>
</evidence>
<feature type="domain" description="SCP" evidence="2">
    <location>
        <begin position="37"/>
        <end position="89"/>
    </location>
</feature>
<dbReference type="Gene3D" id="3.40.33.10">
    <property type="entry name" value="CAP"/>
    <property type="match status" value="1"/>
</dbReference>
<dbReference type="EMBL" id="SUNJ01009727">
    <property type="protein sequence ID" value="TPP60190.1"/>
    <property type="molecule type" value="Genomic_DNA"/>
</dbReference>
<protein>
    <recommendedName>
        <fullName evidence="2">SCP domain-containing protein</fullName>
    </recommendedName>
</protein>
<keyword evidence="4" id="KW-1185">Reference proteome</keyword>
<dbReference type="InterPro" id="IPR035940">
    <property type="entry name" value="CAP_sf"/>
</dbReference>
<gene>
    <name evidence="3" type="ORF">FGIG_01008</name>
</gene>
<evidence type="ECO:0000313" key="4">
    <source>
        <dbReference type="Proteomes" id="UP000316759"/>
    </source>
</evidence>
<name>A0A504YQX5_FASGI</name>
<dbReference type="Proteomes" id="UP000316759">
    <property type="component" value="Unassembled WGS sequence"/>
</dbReference>
<dbReference type="CDD" id="cd05380">
    <property type="entry name" value="CAP_euk"/>
    <property type="match status" value="1"/>
</dbReference>